<evidence type="ECO:0000256" key="7">
    <source>
        <dbReference type="ARBA" id="ARBA00023303"/>
    </source>
</evidence>
<evidence type="ECO:0000256" key="4">
    <source>
        <dbReference type="ARBA" id="ARBA00022989"/>
    </source>
</evidence>
<dbReference type="Pfam" id="PF07885">
    <property type="entry name" value="Ion_trans_2"/>
    <property type="match status" value="1"/>
</dbReference>
<dbReference type="AlphaFoldDB" id="A0A0V0YG95"/>
<dbReference type="SUPFAM" id="SSF81324">
    <property type="entry name" value="Voltage-gated potassium channels"/>
    <property type="match status" value="1"/>
</dbReference>
<feature type="domain" description="Potassium channel" evidence="10">
    <location>
        <begin position="144"/>
        <end position="201"/>
    </location>
</feature>
<accession>A0A0V0YG95</accession>
<evidence type="ECO:0000313" key="12">
    <source>
        <dbReference type="Proteomes" id="UP000054815"/>
    </source>
</evidence>
<dbReference type="GO" id="GO:0005886">
    <property type="term" value="C:plasma membrane"/>
    <property type="evidence" value="ECO:0007669"/>
    <property type="project" value="TreeGrafter"/>
</dbReference>
<keyword evidence="3 9" id="KW-0812">Transmembrane</keyword>
<dbReference type="GO" id="GO:0015271">
    <property type="term" value="F:outward rectifier potassium channel activity"/>
    <property type="evidence" value="ECO:0007669"/>
    <property type="project" value="TreeGrafter"/>
</dbReference>
<proteinExistence type="predicted"/>
<evidence type="ECO:0000256" key="9">
    <source>
        <dbReference type="SAM" id="Phobius"/>
    </source>
</evidence>
<dbReference type="PANTHER" id="PTHR11003">
    <property type="entry name" value="POTASSIUM CHANNEL, SUBFAMILY K"/>
    <property type="match status" value="1"/>
</dbReference>
<evidence type="ECO:0000256" key="5">
    <source>
        <dbReference type="ARBA" id="ARBA00023065"/>
    </source>
</evidence>
<name>A0A0V0YG95_TRIPS</name>
<dbReference type="InterPro" id="IPR013099">
    <property type="entry name" value="K_chnl_dom"/>
</dbReference>
<evidence type="ECO:0000259" key="10">
    <source>
        <dbReference type="Pfam" id="PF07885"/>
    </source>
</evidence>
<feature type="transmembrane region" description="Helical" evidence="9">
    <location>
        <begin position="288"/>
        <end position="309"/>
    </location>
</feature>
<keyword evidence="6 9" id="KW-0472">Membrane</keyword>
<protein>
    <submittedName>
        <fullName evidence="11">TWiK family of potassium channels protein 18</fullName>
    </submittedName>
</protein>
<dbReference type="InterPro" id="IPR003280">
    <property type="entry name" value="2pore_dom_K_chnl"/>
</dbReference>
<feature type="compositionally biased region" description="Basic residues" evidence="8">
    <location>
        <begin position="683"/>
        <end position="704"/>
    </location>
</feature>
<comment type="subcellular location">
    <subcellularLocation>
        <location evidence="1">Membrane</location>
        <topology evidence="1">Multi-pass membrane protein</topology>
    </subcellularLocation>
</comment>
<feature type="transmembrane region" description="Helical" evidence="9">
    <location>
        <begin position="58"/>
        <end position="79"/>
    </location>
</feature>
<dbReference type="GO" id="GO:0022841">
    <property type="term" value="F:potassium ion leak channel activity"/>
    <property type="evidence" value="ECO:0007669"/>
    <property type="project" value="TreeGrafter"/>
</dbReference>
<comment type="caution">
    <text evidence="11">The sequence shown here is derived from an EMBL/GenBank/DDBJ whole genome shotgun (WGS) entry which is preliminary data.</text>
</comment>
<keyword evidence="2" id="KW-0813">Transport</keyword>
<evidence type="ECO:0000256" key="6">
    <source>
        <dbReference type="ARBA" id="ARBA00023136"/>
    </source>
</evidence>
<keyword evidence="5" id="KW-0406">Ion transport</keyword>
<keyword evidence="7 11" id="KW-0407">Ion channel</keyword>
<evidence type="ECO:0000256" key="3">
    <source>
        <dbReference type="ARBA" id="ARBA00022692"/>
    </source>
</evidence>
<evidence type="ECO:0000256" key="8">
    <source>
        <dbReference type="SAM" id="MobiDB-lite"/>
    </source>
</evidence>
<dbReference type="Gene3D" id="1.10.287.70">
    <property type="match status" value="1"/>
</dbReference>
<evidence type="ECO:0000313" key="11">
    <source>
        <dbReference type="EMBL" id="KRX99052.1"/>
    </source>
</evidence>
<dbReference type="PANTHER" id="PTHR11003:SF334">
    <property type="entry name" value="FI03418P"/>
    <property type="match status" value="1"/>
</dbReference>
<evidence type="ECO:0000256" key="2">
    <source>
        <dbReference type="ARBA" id="ARBA00022448"/>
    </source>
</evidence>
<feature type="region of interest" description="Disordered" evidence="8">
    <location>
        <begin position="659"/>
        <end position="707"/>
    </location>
</feature>
<evidence type="ECO:0000256" key="1">
    <source>
        <dbReference type="ARBA" id="ARBA00004141"/>
    </source>
</evidence>
<reference evidence="11 12" key="1">
    <citation type="submission" date="2015-01" db="EMBL/GenBank/DDBJ databases">
        <title>Evolution of Trichinella species and genotypes.</title>
        <authorList>
            <person name="Korhonen P.K."/>
            <person name="Edoardo P."/>
            <person name="Giuseppe L.R."/>
            <person name="Gasser R.B."/>
        </authorList>
    </citation>
    <scope>NUCLEOTIDE SEQUENCE [LARGE SCALE GENOMIC DNA]</scope>
    <source>
        <strain evidence="11">ISS141</strain>
    </source>
</reference>
<organism evidence="11 12">
    <name type="scientific">Trichinella pseudospiralis</name>
    <name type="common">Parasitic roundworm</name>
    <dbReference type="NCBI Taxonomy" id="6337"/>
    <lineage>
        <taxon>Eukaryota</taxon>
        <taxon>Metazoa</taxon>
        <taxon>Ecdysozoa</taxon>
        <taxon>Nematoda</taxon>
        <taxon>Enoplea</taxon>
        <taxon>Dorylaimia</taxon>
        <taxon>Trichinellida</taxon>
        <taxon>Trichinellidae</taxon>
        <taxon>Trichinella</taxon>
    </lineage>
</organism>
<sequence length="746" mass="86106">LLEMNHQHQEQQQLREEDQRDLIDDDCRESLSPDRSRSVKVVKHSRYRRIRKKIGFKHLWSVLGIVFYTLLGGVLFLFVERPVDLQERQQLYAVYQTSQKDLIKQLGDLGENYAKNRDREYFLDQLQMAILGYEEKIDVHVSNESLWDFWNAMYYAGTVYTTIGYGNVACKTTIGRVMTVFYALIGIPLVLTRLHAFGQVLFVLMHWMTNRVLHWLFIIQAQIRIYHRNRLLVRRGAVRRESAFAAFNSASSINRLMDPCSQVTIIQIEKPKKWKATRKSFREQRIPVWTALAFTIAWIFLCAGVFTLWERWTYFEARILKEYTKQLAKGNGKEDAHKGMQNMWHSNRLAKLLMPLLSKEKKEVILQRFTDAAEAHGIHLPDAFKELDPDSGLPTLFVPEAQQQQASDLMSGRRRSSDVSPVVLDMETDTELEPTDVLYDISYDPEFYGEVQALQRHVFVDATSQTGLTDMSSSCLTQTTPEEYRLERQMQTEQARCRSMETVAVPGCEVGLLVQPQEMSHAVQTEPAQTCETQSQTEPDEHQTDEIMQTSVVKLNHQATITELLEMIEEEIQTINRLQNEPVDQATETDRISTRVRATQTRLFDRRRSAGTQYDSRLAEFFKSGIRLSSADASVQASPEVGEPAMRRSFSGTFAGVFSNAKTPPQGRLGWPTRSDAPLPRRSFSRPNRRHSTIPPPVRKRAHRSSVLLEQRAKQGLHWHPKDGKHAEPQLPVETLRQFWENCEDS</sequence>
<dbReference type="Proteomes" id="UP000054815">
    <property type="component" value="Unassembled WGS sequence"/>
</dbReference>
<dbReference type="EMBL" id="JYDU01000017">
    <property type="protein sequence ID" value="KRX99052.1"/>
    <property type="molecule type" value="Genomic_DNA"/>
</dbReference>
<dbReference type="GO" id="GO:0030322">
    <property type="term" value="P:stabilization of membrane potential"/>
    <property type="evidence" value="ECO:0007669"/>
    <property type="project" value="TreeGrafter"/>
</dbReference>
<feature type="non-terminal residue" evidence="11">
    <location>
        <position position="1"/>
    </location>
</feature>
<feature type="transmembrane region" description="Helical" evidence="9">
    <location>
        <begin position="152"/>
        <end position="168"/>
    </location>
</feature>
<gene>
    <name evidence="11" type="primary">twk-18</name>
    <name evidence="11" type="ORF">T4E_7532</name>
</gene>
<feature type="transmembrane region" description="Helical" evidence="9">
    <location>
        <begin position="180"/>
        <end position="202"/>
    </location>
</feature>
<keyword evidence="4 9" id="KW-1133">Transmembrane helix</keyword>